<evidence type="ECO:0000313" key="1">
    <source>
        <dbReference type="EMBL" id="KAK4295397.1"/>
    </source>
</evidence>
<dbReference type="EMBL" id="JAWZYT010004083">
    <property type="protein sequence ID" value="KAK4295397.1"/>
    <property type="molecule type" value="Genomic_DNA"/>
</dbReference>
<proteinExistence type="predicted"/>
<sequence length="145" mass="16635">MRRDHREEILQHYHDTFTKVTTAMHTPVPNWNYDQFKEEYERTSFLGLLCGVSLIQGTLSKAGEKLNQRRSNSYWGGKISEGIAKMSISIAFNPVSFCILKANIKKLLHPIGKELVEGSNWVMNKRLMDLLHEANNNGILDEMAK</sequence>
<gene>
    <name evidence="1" type="ORF">Pmani_032032</name>
</gene>
<evidence type="ECO:0000313" key="2">
    <source>
        <dbReference type="Proteomes" id="UP001292094"/>
    </source>
</evidence>
<reference evidence="1" key="1">
    <citation type="submission" date="2023-11" db="EMBL/GenBank/DDBJ databases">
        <title>Genome assemblies of two species of porcelain crab, Petrolisthes cinctipes and Petrolisthes manimaculis (Anomura: Porcellanidae).</title>
        <authorList>
            <person name="Angst P."/>
        </authorList>
    </citation>
    <scope>NUCLEOTIDE SEQUENCE</scope>
    <source>
        <strain evidence="1">PB745_02</strain>
        <tissue evidence="1">Gill</tissue>
    </source>
</reference>
<name>A0AAE1TRU0_9EUCA</name>
<dbReference type="Proteomes" id="UP001292094">
    <property type="component" value="Unassembled WGS sequence"/>
</dbReference>
<keyword evidence="2" id="KW-1185">Reference proteome</keyword>
<protein>
    <submittedName>
        <fullName evidence="1">Uncharacterized protein</fullName>
    </submittedName>
</protein>
<dbReference type="AlphaFoldDB" id="A0AAE1TRU0"/>
<accession>A0AAE1TRU0</accession>
<comment type="caution">
    <text evidence="1">The sequence shown here is derived from an EMBL/GenBank/DDBJ whole genome shotgun (WGS) entry which is preliminary data.</text>
</comment>
<organism evidence="1 2">
    <name type="scientific">Petrolisthes manimaculis</name>
    <dbReference type="NCBI Taxonomy" id="1843537"/>
    <lineage>
        <taxon>Eukaryota</taxon>
        <taxon>Metazoa</taxon>
        <taxon>Ecdysozoa</taxon>
        <taxon>Arthropoda</taxon>
        <taxon>Crustacea</taxon>
        <taxon>Multicrustacea</taxon>
        <taxon>Malacostraca</taxon>
        <taxon>Eumalacostraca</taxon>
        <taxon>Eucarida</taxon>
        <taxon>Decapoda</taxon>
        <taxon>Pleocyemata</taxon>
        <taxon>Anomura</taxon>
        <taxon>Galatheoidea</taxon>
        <taxon>Porcellanidae</taxon>
        <taxon>Petrolisthes</taxon>
    </lineage>
</organism>